<keyword evidence="3" id="KW-1185">Reference proteome</keyword>
<protein>
    <recommendedName>
        <fullName evidence="1">Mycothiol-dependent maleylpyruvate isomerase metal-binding domain-containing protein</fullName>
    </recommendedName>
</protein>
<accession>K6WTF8</accession>
<dbReference type="STRING" id="1184609.KILIM_057_00320"/>
<dbReference type="RefSeq" id="WP_006593673.1">
    <property type="nucleotide sequence ID" value="NZ_BAHD01000057.1"/>
</dbReference>
<comment type="caution">
    <text evidence="2">The sequence shown here is derived from an EMBL/GenBank/DDBJ whole genome shotgun (WGS) entry which is preliminary data.</text>
</comment>
<dbReference type="Proteomes" id="UP000008366">
    <property type="component" value="Unassembled WGS sequence"/>
</dbReference>
<dbReference type="Gene3D" id="1.20.120.450">
    <property type="entry name" value="dinb family like domain"/>
    <property type="match status" value="1"/>
</dbReference>
<dbReference type="InterPro" id="IPR017517">
    <property type="entry name" value="Maleyloyr_isom"/>
</dbReference>
<dbReference type="InterPro" id="IPR024344">
    <property type="entry name" value="MDMPI_metal-binding"/>
</dbReference>
<evidence type="ECO:0000259" key="1">
    <source>
        <dbReference type="Pfam" id="PF11716"/>
    </source>
</evidence>
<evidence type="ECO:0000313" key="2">
    <source>
        <dbReference type="EMBL" id="GAB97141.1"/>
    </source>
</evidence>
<dbReference type="SUPFAM" id="SSF109854">
    <property type="entry name" value="DinB/YfiT-like putative metalloenzymes"/>
    <property type="match status" value="1"/>
</dbReference>
<dbReference type="EMBL" id="BAHD01000057">
    <property type="protein sequence ID" value="GAB97141.1"/>
    <property type="molecule type" value="Genomic_DNA"/>
</dbReference>
<dbReference type="InterPro" id="IPR034660">
    <property type="entry name" value="DinB/YfiT-like"/>
</dbReference>
<evidence type="ECO:0000313" key="3">
    <source>
        <dbReference type="Proteomes" id="UP000008366"/>
    </source>
</evidence>
<dbReference type="Pfam" id="PF11716">
    <property type="entry name" value="MDMPI_N"/>
    <property type="match status" value="1"/>
</dbReference>
<sequence length="286" mass="30732">MPMHPAAPDDLPGLVAAFAQTAQAMVDLAITCSDDDFAKPTDCPGWSVKDQISHIASTESLLLGRPDLSVEVPKYEHLRHDRARAIENGVQVRRDRPGKEVAQELHRVVSARLGRLRDSELQPDEIVATPMGEMTLAELITRRTADVWVHEQDIRSALGRPGNLDSPAAAVFCQLVLDQLPQIVVERAGVPAGKVVMIELTGPVIARAGVRVDDVDGQTVGRLMFSGGTDETGPIPAIGRTTSIQLSTEAFARRAAGRVAVDDLHFTTLGDDATAHAVLENLVITP</sequence>
<gene>
    <name evidence="2" type="ORF">KILIM_057_00320</name>
</gene>
<dbReference type="OrthoDB" id="154293at2"/>
<reference evidence="2 3" key="1">
    <citation type="submission" date="2012-08" db="EMBL/GenBank/DDBJ databases">
        <title>Whole genome shotgun sequence of Kineosphaera limosa NBRC 100340.</title>
        <authorList>
            <person name="Yoshida I."/>
            <person name="Isaki S."/>
            <person name="Hosoyama A."/>
            <person name="Tsuchikane K."/>
            <person name="Katsumata H."/>
            <person name="Ando Y."/>
            <person name="Ohji S."/>
            <person name="Hamada M."/>
            <person name="Tamura T."/>
            <person name="Yamazoe A."/>
            <person name="Yamazaki S."/>
            <person name="Fujita N."/>
        </authorList>
    </citation>
    <scope>NUCLEOTIDE SEQUENCE [LARGE SCALE GENOMIC DNA]</scope>
    <source>
        <strain evidence="2 3">NBRC 100340</strain>
    </source>
</reference>
<dbReference type="eggNOG" id="ENOG5032RB5">
    <property type="taxonomic scope" value="Bacteria"/>
</dbReference>
<dbReference type="AlphaFoldDB" id="K6WTF8"/>
<organism evidence="2 3">
    <name type="scientific">Kineosphaera limosa NBRC 100340</name>
    <dbReference type="NCBI Taxonomy" id="1184609"/>
    <lineage>
        <taxon>Bacteria</taxon>
        <taxon>Bacillati</taxon>
        <taxon>Actinomycetota</taxon>
        <taxon>Actinomycetes</taxon>
        <taxon>Micrococcales</taxon>
        <taxon>Dermatophilaceae</taxon>
        <taxon>Kineosphaera</taxon>
    </lineage>
</organism>
<feature type="domain" description="Mycothiol-dependent maleylpyruvate isomerase metal-binding" evidence="1">
    <location>
        <begin position="19"/>
        <end position="155"/>
    </location>
</feature>
<dbReference type="NCBIfam" id="TIGR03083">
    <property type="entry name" value="maleylpyruvate isomerase family mycothiol-dependent enzyme"/>
    <property type="match status" value="1"/>
</dbReference>
<dbReference type="GO" id="GO:0046872">
    <property type="term" value="F:metal ion binding"/>
    <property type="evidence" value="ECO:0007669"/>
    <property type="project" value="InterPro"/>
</dbReference>
<name>K6WTF8_9MICO</name>
<proteinExistence type="predicted"/>